<dbReference type="AlphaFoldDB" id="A0A9Q3F6G5"/>
<sequence length="98" mass="10606">MPSTRSGSSYKPSSSSQKGDRNDYGKRQSAKEGQGSVNGSQTDRLCHSEADNTFLPSNEADTATRTLSGHIKKPARRLTTMHCSTKSTRSLKICGRNA</sequence>
<evidence type="ECO:0000256" key="1">
    <source>
        <dbReference type="SAM" id="MobiDB-lite"/>
    </source>
</evidence>
<dbReference type="EMBL" id="AVOT02039415">
    <property type="protein sequence ID" value="MBW0534468.1"/>
    <property type="molecule type" value="Genomic_DNA"/>
</dbReference>
<comment type="caution">
    <text evidence="2">The sequence shown here is derived from an EMBL/GenBank/DDBJ whole genome shotgun (WGS) entry which is preliminary data.</text>
</comment>
<feature type="compositionally biased region" description="Polar residues" evidence="1">
    <location>
        <begin position="54"/>
        <end position="67"/>
    </location>
</feature>
<accession>A0A9Q3F6G5</accession>
<proteinExistence type="predicted"/>
<protein>
    <submittedName>
        <fullName evidence="2">Uncharacterized protein</fullName>
    </submittedName>
</protein>
<feature type="compositionally biased region" description="Low complexity" evidence="1">
    <location>
        <begin position="1"/>
        <end position="16"/>
    </location>
</feature>
<evidence type="ECO:0000313" key="2">
    <source>
        <dbReference type="EMBL" id="MBW0534468.1"/>
    </source>
</evidence>
<feature type="region of interest" description="Disordered" evidence="1">
    <location>
        <begin position="1"/>
        <end position="69"/>
    </location>
</feature>
<organism evidence="2 3">
    <name type="scientific">Austropuccinia psidii MF-1</name>
    <dbReference type="NCBI Taxonomy" id="1389203"/>
    <lineage>
        <taxon>Eukaryota</taxon>
        <taxon>Fungi</taxon>
        <taxon>Dikarya</taxon>
        <taxon>Basidiomycota</taxon>
        <taxon>Pucciniomycotina</taxon>
        <taxon>Pucciniomycetes</taxon>
        <taxon>Pucciniales</taxon>
        <taxon>Sphaerophragmiaceae</taxon>
        <taxon>Austropuccinia</taxon>
    </lineage>
</organism>
<evidence type="ECO:0000313" key="3">
    <source>
        <dbReference type="Proteomes" id="UP000765509"/>
    </source>
</evidence>
<dbReference type="Proteomes" id="UP000765509">
    <property type="component" value="Unassembled WGS sequence"/>
</dbReference>
<feature type="compositionally biased region" description="Basic and acidic residues" evidence="1">
    <location>
        <begin position="18"/>
        <end position="30"/>
    </location>
</feature>
<gene>
    <name evidence="2" type="ORF">O181_074183</name>
</gene>
<name>A0A9Q3F6G5_9BASI</name>
<keyword evidence="3" id="KW-1185">Reference proteome</keyword>
<reference evidence="2" key="1">
    <citation type="submission" date="2021-03" db="EMBL/GenBank/DDBJ databases">
        <title>Draft genome sequence of rust myrtle Austropuccinia psidii MF-1, a brazilian biotype.</title>
        <authorList>
            <person name="Quecine M.C."/>
            <person name="Pachon D.M.R."/>
            <person name="Bonatelli M.L."/>
            <person name="Correr F.H."/>
            <person name="Franceschini L.M."/>
            <person name="Leite T.F."/>
            <person name="Margarido G.R.A."/>
            <person name="Almeida C.A."/>
            <person name="Ferrarezi J.A."/>
            <person name="Labate C.A."/>
        </authorList>
    </citation>
    <scope>NUCLEOTIDE SEQUENCE</scope>
    <source>
        <strain evidence="2">MF-1</strain>
    </source>
</reference>